<feature type="transmembrane region" description="Helical" evidence="10">
    <location>
        <begin position="148"/>
        <end position="168"/>
    </location>
</feature>
<name>A0ABP0GHC3_CLALP</name>
<evidence type="ECO:0000256" key="10">
    <source>
        <dbReference type="SAM" id="Phobius"/>
    </source>
</evidence>
<feature type="transmembrane region" description="Helical" evidence="10">
    <location>
        <begin position="298"/>
        <end position="317"/>
    </location>
</feature>
<organism evidence="12 13">
    <name type="scientific">Clavelina lepadiformis</name>
    <name type="common">Light-bulb sea squirt</name>
    <name type="synonym">Ascidia lepadiformis</name>
    <dbReference type="NCBI Taxonomy" id="159417"/>
    <lineage>
        <taxon>Eukaryota</taxon>
        <taxon>Metazoa</taxon>
        <taxon>Chordata</taxon>
        <taxon>Tunicata</taxon>
        <taxon>Ascidiacea</taxon>
        <taxon>Aplousobranchia</taxon>
        <taxon>Clavelinidae</taxon>
        <taxon>Clavelina</taxon>
    </lineage>
</organism>
<keyword evidence="7" id="KW-0675">Receptor</keyword>
<dbReference type="InterPro" id="IPR000276">
    <property type="entry name" value="GPCR_Rhodpsn"/>
</dbReference>
<dbReference type="PRINTS" id="PR01788">
    <property type="entry name" value="PROSTANOIDR"/>
</dbReference>
<dbReference type="PROSITE" id="PS50262">
    <property type="entry name" value="G_PROTEIN_RECEP_F1_2"/>
    <property type="match status" value="1"/>
</dbReference>
<dbReference type="InterPro" id="IPR017452">
    <property type="entry name" value="GPCR_Rhodpsn_7TM"/>
</dbReference>
<proteinExistence type="predicted"/>
<comment type="caution">
    <text evidence="12">The sequence shown here is derived from an EMBL/GenBank/DDBJ whole genome shotgun (WGS) entry which is preliminary data.</text>
</comment>
<evidence type="ECO:0000313" key="13">
    <source>
        <dbReference type="Proteomes" id="UP001642483"/>
    </source>
</evidence>
<evidence type="ECO:0000313" key="12">
    <source>
        <dbReference type="EMBL" id="CAK8689610.1"/>
    </source>
</evidence>
<feature type="transmembrane region" description="Helical" evidence="10">
    <location>
        <begin position="106"/>
        <end position="127"/>
    </location>
</feature>
<feature type="transmembrane region" description="Helical" evidence="10">
    <location>
        <begin position="255"/>
        <end position="278"/>
    </location>
</feature>
<dbReference type="Gene3D" id="1.20.1070.10">
    <property type="entry name" value="Rhodopsin 7-helix transmembrane proteins"/>
    <property type="match status" value="1"/>
</dbReference>
<comment type="subcellular location">
    <subcellularLocation>
        <location evidence="1">Cell membrane</location>
        <topology evidence="1">Multi-pass membrane protein</topology>
    </subcellularLocation>
</comment>
<feature type="transmembrane region" description="Helical" evidence="10">
    <location>
        <begin position="198"/>
        <end position="223"/>
    </location>
</feature>
<keyword evidence="13" id="KW-1185">Reference proteome</keyword>
<evidence type="ECO:0000256" key="2">
    <source>
        <dbReference type="ARBA" id="ARBA00022475"/>
    </source>
</evidence>
<dbReference type="PANTHER" id="PTHR11866:SF16">
    <property type="entry name" value="PROSTAGLANDIN E2 RECEPTOR EP4 SUBTYPE-LIKE PROTEIN"/>
    <property type="match status" value="1"/>
</dbReference>
<evidence type="ECO:0000256" key="3">
    <source>
        <dbReference type="ARBA" id="ARBA00022692"/>
    </source>
</evidence>
<keyword evidence="5" id="KW-0297">G-protein coupled receptor</keyword>
<sequence>MKKDEDFPFQNNSCFNLTNSTCQSSHRHSMTLQVLIPLISIIGNVIAIAVICKNKRNKKQSIFYTLVMTLAGVDLLSTLLVSSLTLISRGTGKSLLELGGKALCDYSGFIMIYIGAVSMGILCTMAVDRLLALRFAFFYQRNVTNGKAKVVIFAVLSLFFILSALPLFGFGEIIQQSPGTWCFINWHASQTKDQVYNIMFAMIGSIMMLVVIFSNIFVINAVVKKKRKMRSRNASMRIMTKGRIRRITLQETQMMVLLALMTCVFIFCYLPLLLRILINQIDEIGQTRTHYSPKWDLFAVHAAAINPVLDPWVYILFRRETLEGLLRCFKSTITCKCFVEKKSETTYTNCQTER</sequence>
<reference evidence="12 13" key="1">
    <citation type="submission" date="2024-02" db="EMBL/GenBank/DDBJ databases">
        <authorList>
            <person name="Daric V."/>
            <person name="Darras S."/>
        </authorList>
    </citation>
    <scope>NUCLEOTIDE SEQUENCE [LARGE SCALE GENOMIC DNA]</scope>
</reference>
<keyword evidence="4 10" id="KW-1133">Transmembrane helix</keyword>
<keyword evidence="6 10" id="KW-0472">Membrane</keyword>
<dbReference type="CDD" id="cd14981">
    <property type="entry name" value="7tmA_Prostanoid_R"/>
    <property type="match status" value="1"/>
</dbReference>
<keyword evidence="3 10" id="KW-0812">Transmembrane</keyword>
<evidence type="ECO:0000256" key="7">
    <source>
        <dbReference type="ARBA" id="ARBA00023170"/>
    </source>
</evidence>
<feature type="domain" description="G-protein coupled receptors family 1 profile" evidence="11">
    <location>
        <begin position="43"/>
        <end position="314"/>
    </location>
</feature>
<dbReference type="PANTHER" id="PTHR11866">
    <property type="entry name" value="G-PROTEIN COUPLED RECEPTOR FAMILY 1 MEMBER"/>
    <property type="match status" value="1"/>
</dbReference>
<keyword evidence="9" id="KW-0807">Transducer</keyword>
<evidence type="ECO:0000256" key="9">
    <source>
        <dbReference type="ARBA" id="ARBA00023224"/>
    </source>
</evidence>
<evidence type="ECO:0000256" key="5">
    <source>
        <dbReference type="ARBA" id="ARBA00023040"/>
    </source>
</evidence>
<evidence type="ECO:0000259" key="11">
    <source>
        <dbReference type="PROSITE" id="PS50262"/>
    </source>
</evidence>
<feature type="transmembrane region" description="Helical" evidence="10">
    <location>
        <begin position="63"/>
        <end position="86"/>
    </location>
</feature>
<accession>A0ABP0GHC3</accession>
<feature type="transmembrane region" description="Helical" evidence="10">
    <location>
        <begin position="34"/>
        <end position="51"/>
    </location>
</feature>
<evidence type="ECO:0000256" key="6">
    <source>
        <dbReference type="ARBA" id="ARBA00023136"/>
    </source>
</evidence>
<dbReference type="SUPFAM" id="SSF81321">
    <property type="entry name" value="Family A G protein-coupled receptor-like"/>
    <property type="match status" value="1"/>
</dbReference>
<evidence type="ECO:0000256" key="1">
    <source>
        <dbReference type="ARBA" id="ARBA00004651"/>
    </source>
</evidence>
<gene>
    <name evidence="12" type="ORF">CVLEPA_LOCUS21587</name>
</gene>
<dbReference type="Proteomes" id="UP001642483">
    <property type="component" value="Unassembled WGS sequence"/>
</dbReference>
<dbReference type="PRINTS" id="PR00237">
    <property type="entry name" value="GPCRRHODOPSN"/>
</dbReference>
<dbReference type="EMBL" id="CAWYQH010000108">
    <property type="protein sequence ID" value="CAK8689610.1"/>
    <property type="molecule type" value="Genomic_DNA"/>
</dbReference>
<dbReference type="InterPro" id="IPR008365">
    <property type="entry name" value="Prostanoid_rcpt"/>
</dbReference>
<keyword evidence="2" id="KW-1003">Cell membrane</keyword>
<protein>
    <recommendedName>
        <fullName evidence="11">G-protein coupled receptors family 1 profile domain-containing protein</fullName>
    </recommendedName>
</protein>
<dbReference type="Pfam" id="PF00001">
    <property type="entry name" value="7tm_1"/>
    <property type="match status" value="1"/>
</dbReference>
<evidence type="ECO:0000256" key="8">
    <source>
        <dbReference type="ARBA" id="ARBA00023180"/>
    </source>
</evidence>
<keyword evidence="8" id="KW-0325">Glycoprotein</keyword>
<evidence type="ECO:0000256" key="4">
    <source>
        <dbReference type="ARBA" id="ARBA00022989"/>
    </source>
</evidence>